<feature type="modified residue" description="4-aspartylphosphate" evidence="1">
    <location>
        <position position="55"/>
    </location>
</feature>
<dbReference type="RefSeq" id="WP_235295526.1">
    <property type="nucleotide sequence ID" value="NZ_BSOH01000037.1"/>
</dbReference>
<dbReference type="InterPro" id="IPR046947">
    <property type="entry name" value="LytR-like"/>
</dbReference>
<proteinExistence type="predicted"/>
<dbReference type="InterPro" id="IPR001789">
    <property type="entry name" value="Sig_transdc_resp-reg_receiver"/>
</dbReference>
<dbReference type="InterPro" id="IPR011006">
    <property type="entry name" value="CheY-like_superfamily"/>
</dbReference>
<reference evidence="4" key="2">
    <citation type="submission" date="2023-01" db="EMBL/GenBank/DDBJ databases">
        <title>Draft genome sequence of Portibacter lacus strain NBRC 108769.</title>
        <authorList>
            <person name="Sun Q."/>
            <person name="Mori K."/>
        </authorList>
    </citation>
    <scope>NUCLEOTIDE SEQUENCE</scope>
    <source>
        <strain evidence="4">NBRC 108769</strain>
    </source>
</reference>
<dbReference type="Gene3D" id="3.40.50.2300">
    <property type="match status" value="1"/>
</dbReference>
<comment type="caution">
    <text evidence="4">The sequence shown here is derived from an EMBL/GenBank/DDBJ whole genome shotgun (WGS) entry which is preliminary data.</text>
</comment>
<dbReference type="SMART" id="SM00448">
    <property type="entry name" value="REC"/>
    <property type="match status" value="1"/>
</dbReference>
<evidence type="ECO:0000313" key="4">
    <source>
        <dbReference type="EMBL" id="GLR20189.1"/>
    </source>
</evidence>
<dbReference type="Pfam" id="PF04397">
    <property type="entry name" value="LytTR"/>
    <property type="match status" value="1"/>
</dbReference>
<reference evidence="4" key="1">
    <citation type="journal article" date="2014" name="Int. J. Syst. Evol. Microbiol.">
        <title>Complete genome sequence of Corynebacterium casei LMG S-19264T (=DSM 44701T), isolated from a smear-ripened cheese.</title>
        <authorList>
            <consortium name="US DOE Joint Genome Institute (JGI-PGF)"/>
            <person name="Walter F."/>
            <person name="Albersmeier A."/>
            <person name="Kalinowski J."/>
            <person name="Ruckert C."/>
        </authorList>
    </citation>
    <scope>NUCLEOTIDE SEQUENCE</scope>
    <source>
        <strain evidence="4">NBRC 108769</strain>
    </source>
</reference>
<name>A0AA37WHX9_9BACT</name>
<evidence type="ECO:0000259" key="2">
    <source>
        <dbReference type="PROSITE" id="PS50110"/>
    </source>
</evidence>
<feature type="domain" description="Response regulatory" evidence="2">
    <location>
        <begin position="4"/>
        <end position="115"/>
    </location>
</feature>
<dbReference type="EMBL" id="BSOH01000037">
    <property type="protein sequence ID" value="GLR20189.1"/>
    <property type="molecule type" value="Genomic_DNA"/>
</dbReference>
<protein>
    <submittedName>
        <fullName evidence="4">DNA-binding response regulator</fullName>
    </submittedName>
</protein>
<dbReference type="GO" id="GO:0000156">
    <property type="term" value="F:phosphorelay response regulator activity"/>
    <property type="evidence" value="ECO:0007669"/>
    <property type="project" value="InterPro"/>
</dbReference>
<evidence type="ECO:0000256" key="1">
    <source>
        <dbReference type="PROSITE-ProRule" id="PRU00169"/>
    </source>
</evidence>
<dbReference type="Gene3D" id="2.40.50.1020">
    <property type="entry name" value="LytTr DNA-binding domain"/>
    <property type="match status" value="1"/>
</dbReference>
<keyword evidence="5" id="KW-1185">Reference proteome</keyword>
<dbReference type="Proteomes" id="UP001156666">
    <property type="component" value="Unassembled WGS sequence"/>
</dbReference>
<dbReference type="SMART" id="SM00850">
    <property type="entry name" value="LytTR"/>
    <property type="match status" value="1"/>
</dbReference>
<sequence length="224" mass="26106">MKITCIIVEDEPLALKRTSSYIRKTPSLDLLASFENASEALVYLQDNTVDLIFLDIQMDEMTGIDFLESVHIDSQVIFTTAYEEYAIKGFELNVLDYLLKPFHYARFLQAVNKFQHKTSEAPNYIFIKSGYQLEKIFLDDILYIDGMGDYRRIHTTNKKIMTIQTFSELEHSLSNSSLKRVHKSYMVALDKINRVERNVIIIGEERIPISNTYKDDFYRSIDIS</sequence>
<keyword evidence="1" id="KW-0597">Phosphoprotein</keyword>
<organism evidence="4 5">
    <name type="scientific">Portibacter lacus</name>
    <dbReference type="NCBI Taxonomy" id="1099794"/>
    <lineage>
        <taxon>Bacteria</taxon>
        <taxon>Pseudomonadati</taxon>
        <taxon>Bacteroidota</taxon>
        <taxon>Saprospiria</taxon>
        <taxon>Saprospirales</taxon>
        <taxon>Haliscomenobacteraceae</taxon>
        <taxon>Portibacter</taxon>
    </lineage>
</organism>
<keyword evidence="4" id="KW-0238">DNA-binding</keyword>
<gene>
    <name evidence="4" type="ORF">GCM10007940_48050</name>
</gene>
<dbReference type="PANTHER" id="PTHR37299">
    <property type="entry name" value="TRANSCRIPTIONAL REGULATOR-RELATED"/>
    <property type="match status" value="1"/>
</dbReference>
<feature type="domain" description="HTH LytTR-type" evidence="3">
    <location>
        <begin position="125"/>
        <end position="197"/>
    </location>
</feature>
<dbReference type="PANTHER" id="PTHR37299:SF1">
    <property type="entry name" value="STAGE 0 SPORULATION PROTEIN A HOMOLOG"/>
    <property type="match status" value="1"/>
</dbReference>
<dbReference type="GO" id="GO:0003677">
    <property type="term" value="F:DNA binding"/>
    <property type="evidence" value="ECO:0007669"/>
    <property type="project" value="UniProtKB-KW"/>
</dbReference>
<evidence type="ECO:0000259" key="3">
    <source>
        <dbReference type="PROSITE" id="PS50930"/>
    </source>
</evidence>
<dbReference type="SUPFAM" id="SSF52172">
    <property type="entry name" value="CheY-like"/>
    <property type="match status" value="1"/>
</dbReference>
<dbReference type="InterPro" id="IPR007492">
    <property type="entry name" value="LytTR_DNA-bd_dom"/>
</dbReference>
<evidence type="ECO:0000313" key="5">
    <source>
        <dbReference type="Proteomes" id="UP001156666"/>
    </source>
</evidence>
<dbReference type="AlphaFoldDB" id="A0AA37WHX9"/>
<accession>A0AA37WHX9</accession>
<dbReference type="PROSITE" id="PS50110">
    <property type="entry name" value="RESPONSE_REGULATORY"/>
    <property type="match status" value="1"/>
</dbReference>
<dbReference type="PROSITE" id="PS50930">
    <property type="entry name" value="HTH_LYTTR"/>
    <property type="match status" value="1"/>
</dbReference>
<dbReference type="Pfam" id="PF00072">
    <property type="entry name" value="Response_reg"/>
    <property type="match status" value="1"/>
</dbReference>